<dbReference type="EMBL" id="WBUI01000003">
    <property type="protein sequence ID" value="KAB2934209.1"/>
    <property type="molecule type" value="Genomic_DNA"/>
</dbReference>
<feature type="chain" id="PRO_5032301517" evidence="1">
    <location>
        <begin position="23"/>
        <end position="237"/>
    </location>
</feature>
<comment type="caution">
    <text evidence="2">The sequence shown here is derived from an EMBL/GenBank/DDBJ whole genome shotgun (WGS) entry which is preliminary data.</text>
</comment>
<dbReference type="Proteomes" id="UP000460298">
    <property type="component" value="Unassembled WGS sequence"/>
</dbReference>
<accession>A0A833LZR5</accession>
<dbReference type="RefSeq" id="WP_002772543.1">
    <property type="nucleotide sequence ID" value="NZ_JQDG01000036.1"/>
</dbReference>
<reference evidence="2 3" key="1">
    <citation type="submission" date="2019-10" db="EMBL/GenBank/DDBJ databases">
        <title>Extracellular Electron Transfer in a Candidatus Methanoperedens spp. Enrichment Culture.</title>
        <authorList>
            <person name="Berger S."/>
            <person name="Rangel Shaw D."/>
            <person name="Berben T."/>
            <person name="In 'T Zandt M."/>
            <person name="Frank J."/>
            <person name="Reimann J."/>
            <person name="Jetten M.S.M."/>
            <person name="Welte C.U."/>
        </authorList>
    </citation>
    <scope>NUCLEOTIDE SEQUENCE [LARGE SCALE GENOMIC DNA]</scope>
    <source>
        <strain evidence="2">SB12</strain>
    </source>
</reference>
<proteinExistence type="predicted"/>
<feature type="signal peptide" evidence="1">
    <location>
        <begin position="1"/>
        <end position="22"/>
    </location>
</feature>
<sequence>MRPGIRTVSALILLLSVTGVVAQTEERPLKKPEDSARECKNHQEFRKAGADELILPAISWGNNPQEGEYRREVERLLKLEIQNVNTAILDVVSKHKELIKLYPELKRYQEIVLEDNPGAWRDGLLVNSKKVLSLHYAETGEIDCIVLDSMIRGVNKYELWTRKIMRLYYPSIQTLQLETRTHNLRMLESLENTSPEVQLKALRLVFQNLRTALYSMDMLIAAYYDRRNKRNEWQINL</sequence>
<keyword evidence="1" id="KW-0732">Signal</keyword>
<evidence type="ECO:0000313" key="3">
    <source>
        <dbReference type="Proteomes" id="UP000460298"/>
    </source>
</evidence>
<dbReference type="AlphaFoldDB" id="A0A833LZR5"/>
<organism evidence="2 3">
    <name type="scientific">Leptonema illini</name>
    <dbReference type="NCBI Taxonomy" id="183"/>
    <lineage>
        <taxon>Bacteria</taxon>
        <taxon>Pseudomonadati</taxon>
        <taxon>Spirochaetota</taxon>
        <taxon>Spirochaetia</taxon>
        <taxon>Leptospirales</taxon>
        <taxon>Leptospiraceae</taxon>
        <taxon>Leptonema</taxon>
    </lineage>
</organism>
<evidence type="ECO:0000256" key="1">
    <source>
        <dbReference type="SAM" id="SignalP"/>
    </source>
</evidence>
<name>A0A833LZR5_9LEPT</name>
<protein>
    <submittedName>
        <fullName evidence="2">Uncharacterized protein</fullName>
    </submittedName>
</protein>
<evidence type="ECO:0000313" key="2">
    <source>
        <dbReference type="EMBL" id="KAB2934209.1"/>
    </source>
</evidence>
<gene>
    <name evidence="2" type="ORF">F9K24_04070</name>
</gene>